<evidence type="ECO:0000256" key="6">
    <source>
        <dbReference type="ARBA" id="ARBA00023300"/>
    </source>
</evidence>
<dbReference type="AlphaFoldDB" id="A0A3B0YDE1"/>
<dbReference type="PROSITE" id="PS00781">
    <property type="entry name" value="PEPCASE_1"/>
    <property type="match status" value="1"/>
</dbReference>
<dbReference type="PANTHER" id="PTHR30523">
    <property type="entry name" value="PHOSPHOENOLPYRUVATE CARBOXYLASE"/>
    <property type="match status" value="1"/>
</dbReference>
<evidence type="ECO:0000256" key="2">
    <source>
        <dbReference type="ARBA" id="ARBA00008346"/>
    </source>
</evidence>
<evidence type="ECO:0000313" key="7">
    <source>
        <dbReference type="EMBL" id="VAW73322.1"/>
    </source>
</evidence>
<keyword evidence="5 7" id="KW-0456">Lyase</keyword>
<dbReference type="EC" id="4.1.1.31" evidence="3"/>
<sequence length="945" mass="108076">MLLVVQSMNKTQLLQTQDKLLRAQVRLFGNLLGNVLQDHAGKEVLDIVESLRKGFIELRETPDEKLKATLTQLINNLDPDTATDVLRAFNIYFGLVNIAEESNHHQIRHQMLLKDGSLWDGSFNNTLHDFCQDDLQASELQTLLNSLRYIPVFTAHPTEAKRRTIMESMRRIFATAQQLDNNTLGNKAQQKITTELQDRIQVLWKSDEVRVHRPKVRDEIRNGLYYFRESLFAAVPTIYRNLECAIEQHYGKDEQGKNKVTVPSFLRFGSWIGGDRDGNPNVKPATTEMALRLHMREILEEYITRVSHLKSTLTHSSNLIKVTQKFATSLDKDLQENPAPFSDRPTLFSHEPYRRKLHVMLYRLQNNLEHIDQCLAGTASGCAQHAYANEQEFLADLILIRDSLNSHGDENIAQRSLQDLIRLTETFGFYLVNLDVRQESTRHTDTVIELLQQFNHADNYEKSDESARVQILTQLLLEPDNQTINLDKLSEPNRETVEVFQLIKRMHNEISPNAFGHYVISMTHCASHVLEVMWLAKLSTLASLDPANSFCNIEISPLFETIEDLTHVEEVLQTLYTNKAYTELLSLSSHTQEVMLGYSDSCKDGGILASSWNLYEAQKKIITLSEKHNIGCRLFHGRGGTVGRGGGPTHESILAQPPNTVKGQIKFTEQGEVLSYKYSNPETAIYELTMGVTGLIKASQCVVKPLPEDRKDYLGIMDAITEHGEKAYRQLTDNTDHFLDYFYEATPVSEIGLLNIGSRPSHRAKGDRSKSSIRAIPWVFGWAQARHTLPAWYGLGAALDHWRQQDPQRLSKLQTMYREWPFFRALLGNIQMALFKGELNIAREYSMLYDNEEVRENVFNTIKTQYDCTVEQVLNIANIQALLEENETLGLSLNRRAPYLDPINYIQIKLLREFRNDQTDSEESKWLNPLLRSINAISAGMRNTG</sequence>
<dbReference type="GO" id="GO:0008964">
    <property type="term" value="F:phosphoenolpyruvate carboxylase activity"/>
    <property type="evidence" value="ECO:0007669"/>
    <property type="project" value="UniProtKB-EC"/>
</dbReference>
<evidence type="ECO:0000256" key="5">
    <source>
        <dbReference type="ARBA" id="ARBA00023239"/>
    </source>
</evidence>
<dbReference type="InterPro" id="IPR018129">
    <property type="entry name" value="PEP_COase_Lys_AS"/>
</dbReference>
<proteinExistence type="inferred from homology"/>
<keyword evidence="6" id="KW-0120">Carbon dioxide fixation</keyword>
<dbReference type="PRINTS" id="PR00150">
    <property type="entry name" value="PEPCARBXLASE"/>
</dbReference>
<evidence type="ECO:0000256" key="1">
    <source>
        <dbReference type="ARBA" id="ARBA00001946"/>
    </source>
</evidence>
<dbReference type="HAMAP" id="MF_00595">
    <property type="entry name" value="PEPcase_type1"/>
    <property type="match status" value="1"/>
</dbReference>
<dbReference type="GO" id="GO:0006099">
    <property type="term" value="P:tricarboxylic acid cycle"/>
    <property type="evidence" value="ECO:0007669"/>
    <property type="project" value="InterPro"/>
</dbReference>
<reference evidence="7" key="1">
    <citation type="submission" date="2018-06" db="EMBL/GenBank/DDBJ databases">
        <authorList>
            <person name="Zhirakovskaya E."/>
        </authorList>
    </citation>
    <scope>NUCLEOTIDE SEQUENCE</scope>
</reference>
<dbReference type="GO" id="GO:0005829">
    <property type="term" value="C:cytosol"/>
    <property type="evidence" value="ECO:0007669"/>
    <property type="project" value="TreeGrafter"/>
</dbReference>
<evidence type="ECO:0000256" key="4">
    <source>
        <dbReference type="ARBA" id="ARBA00022842"/>
    </source>
</evidence>
<dbReference type="NCBIfam" id="NF000584">
    <property type="entry name" value="PRK00009.1"/>
    <property type="match status" value="1"/>
</dbReference>
<organism evidence="7">
    <name type="scientific">hydrothermal vent metagenome</name>
    <dbReference type="NCBI Taxonomy" id="652676"/>
    <lineage>
        <taxon>unclassified sequences</taxon>
        <taxon>metagenomes</taxon>
        <taxon>ecological metagenomes</taxon>
    </lineage>
</organism>
<dbReference type="EMBL" id="UOFL01000043">
    <property type="protein sequence ID" value="VAW73322.1"/>
    <property type="molecule type" value="Genomic_DNA"/>
</dbReference>
<name>A0A3B0YDE1_9ZZZZ</name>
<keyword evidence="7" id="KW-0670">Pyruvate</keyword>
<keyword evidence="4" id="KW-0460">Magnesium</keyword>
<protein>
    <recommendedName>
        <fullName evidence="3">phosphoenolpyruvate carboxylase</fullName>
        <ecNumber evidence="3">4.1.1.31</ecNumber>
    </recommendedName>
</protein>
<comment type="cofactor">
    <cofactor evidence="1">
        <name>Mg(2+)</name>
        <dbReference type="ChEBI" id="CHEBI:18420"/>
    </cofactor>
</comment>
<gene>
    <name evidence="7" type="ORF">MNBD_GAMMA12-3319</name>
</gene>
<dbReference type="GO" id="GO:0015977">
    <property type="term" value="P:carbon fixation"/>
    <property type="evidence" value="ECO:0007669"/>
    <property type="project" value="UniProtKB-KW"/>
</dbReference>
<dbReference type="Gene3D" id="1.20.1440.90">
    <property type="entry name" value="Phosphoenolpyruvate/pyruvate domain"/>
    <property type="match status" value="1"/>
</dbReference>
<dbReference type="InterPro" id="IPR021135">
    <property type="entry name" value="PEP_COase"/>
</dbReference>
<dbReference type="PROSITE" id="PS00393">
    <property type="entry name" value="PEPCASE_2"/>
    <property type="match status" value="1"/>
</dbReference>
<dbReference type="InterPro" id="IPR022805">
    <property type="entry name" value="PEP_COase_bac/pln-type"/>
</dbReference>
<dbReference type="PANTHER" id="PTHR30523:SF46">
    <property type="entry name" value="PHOSPHOENOLPYRUVATE CARBOXYLASE"/>
    <property type="match status" value="1"/>
</dbReference>
<dbReference type="SUPFAM" id="SSF51621">
    <property type="entry name" value="Phosphoenolpyruvate/pyruvate domain"/>
    <property type="match status" value="1"/>
</dbReference>
<accession>A0A3B0YDE1</accession>
<dbReference type="Pfam" id="PF00311">
    <property type="entry name" value="PEPcase"/>
    <property type="match status" value="1"/>
</dbReference>
<comment type="similarity">
    <text evidence="2">Belongs to the PEPCase type 1 family.</text>
</comment>
<dbReference type="InterPro" id="IPR033129">
    <property type="entry name" value="PEPCASE_His_AS"/>
</dbReference>
<evidence type="ECO:0000256" key="3">
    <source>
        <dbReference type="ARBA" id="ARBA00012305"/>
    </source>
</evidence>
<dbReference type="InterPro" id="IPR015813">
    <property type="entry name" value="Pyrv/PenolPyrv_kinase-like_dom"/>
</dbReference>